<proteinExistence type="predicted"/>
<dbReference type="EMBL" id="LR796326">
    <property type="protein sequence ID" value="CAB4136870.1"/>
    <property type="molecule type" value="Genomic_DNA"/>
</dbReference>
<reference evidence="2" key="1">
    <citation type="submission" date="2020-04" db="EMBL/GenBank/DDBJ databases">
        <authorList>
            <person name="Chiriac C."/>
            <person name="Salcher M."/>
            <person name="Ghai R."/>
            <person name="Kavagutti S V."/>
        </authorList>
    </citation>
    <scope>NUCLEOTIDE SEQUENCE</scope>
</reference>
<protein>
    <submittedName>
        <fullName evidence="2">Uncharacterized protein</fullName>
    </submittedName>
</protein>
<evidence type="ECO:0000256" key="1">
    <source>
        <dbReference type="SAM" id="MobiDB-lite"/>
    </source>
</evidence>
<organism evidence="2">
    <name type="scientific">uncultured Caudovirales phage</name>
    <dbReference type="NCBI Taxonomy" id="2100421"/>
    <lineage>
        <taxon>Viruses</taxon>
        <taxon>Duplodnaviria</taxon>
        <taxon>Heunggongvirae</taxon>
        <taxon>Uroviricota</taxon>
        <taxon>Caudoviricetes</taxon>
        <taxon>Peduoviridae</taxon>
        <taxon>Maltschvirus</taxon>
        <taxon>Maltschvirus maltsch</taxon>
    </lineage>
</organism>
<accession>A0A6J5LVA5</accession>
<sequence length="141" mass="15629">MIDTLRRRTHLRRMLAARTTPSDRAARVALPAPASGSQGDAGSPQPWPRRLRLLLDVTPPVPAETVHNGSDDLFVFRPSVVEVELATRWRATGCPGVRDELYRVCQSEDRAAAITEKVYIDRRALAADELLARAFGTERPS</sequence>
<gene>
    <name evidence="2" type="ORF">UFOVP314_9</name>
</gene>
<feature type="region of interest" description="Disordered" evidence="1">
    <location>
        <begin position="19"/>
        <end position="47"/>
    </location>
</feature>
<evidence type="ECO:0000313" key="2">
    <source>
        <dbReference type="EMBL" id="CAB4136870.1"/>
    </source>
</evidence>
<name>A0A6J5LVA5_9CAUD</name>